<dbReference type="InterPro" id="IPR017583">
    <property type="entry name" value="Tagatose/fructose_Pkinase"/>
</dbReference>
<dbReference type="InterPro" id="IPR011611">
    <property type="entry name" value="PfkB_dom"/>
</dbReference>
<evidence type="ECO:0000256" key="3">
    <source>
        <dbReference type="ARBA" id="ARBA00022741"/>
    </source>
</evidence>
<dbReference type="Gene3D" id="3.40.1190.20">
    <property type="match status" value="1"/>
</dbReference>
<dbReference type="GO" id="GO:0008662">
    <property type="term" value="F:1-phosphofructokinase activity"/>
    <property type="evidence" value="ECO:0007669"/>
    <property type="project" value="UniProtKB-UniRule"/>
</dbReference>
<evidence type="ECO:0000256" key="6">
    <source>
        <dbReference type="ARBA" id="ARBA00047745"/>
    </source>
</evidence>
<keyword evidence="4 8" id="KW-0418">Kinase</keyword>
<dbReference type="NCBIfam" id="TIGR03168">
    <property type="entry name" value="1-PFK"/>
    <property type="match status" value="1"/>
</dbReference>
<dbReference type="PIRSF" id="PIRSF000535">
    <property type="entry name" value="1PFK/6PFK/LacC"/>
    <property type="match status" value="1"/>
</dbReference>
<dbReference type="PANTHER" id="PTHR46566">
    <property type="entry name" value="1-PHOSPHOFRUCTOKINASE-RELATED"/>
    <property type="match status" value="1"/>
</dbReference>
<dbReference type="GO" id="GO:0005988">
    <property type="term" value="P:lactose metabolic process"/>
    <property type="evidence" value="ECO:0007669"/>
    <property type="project" value="UniProtKB-KW"/>
</dbReference>
<evidence type="ECO:0000256" key="8">
    <source>
        <dbReference type="RuleBase" id="RU369061"/>
    </source>
</evidence>
<accession>A0A165YVD0</accession>
<evidence type="ECO:0000313" key="11">
    <source>
        <dbReference type="Proteomes" id="UP000076476"/>
    </source>
</evidence>
<comment type="pathway">
    <text evidence="7">Carbohydrate metabolism; D-tagatose 6-phosphate degradation; D-glyceraldehyde 3-phosphate and glycerone phosphate from D-tagatose 6-phosphate: step 1/2.</text>
</comment>
<comment type="function">
    <text evidence="8">Catalyzes the ATP-dependent phosphorylation of fructose-l-phosphate to fructose-l,6-bisphosphate.</text>
</comment>
<dbReference type="PROSITE" id="PS00584">
    <property type="entry name" value="PFKB_KINASES_2"/>
    <property type="match status" value="1"/>
</dbReference>
<comment type="caution">
    <text evidence="10">The sequence shown here is derived from an EMBL/GenBank/DDBJ whole genome shotgun (WGS) entry which is preliminary data.</text>
</comment>
<dbReference type="EC" id="2.7.1.144" evidence="7"/>
<dbReference type="GO" id="GO:0005829">
    <property type="term" value="C:cytosol"/>
    <property type="evidence" value="ECO:0007669"/>
    <property type="project" value="TreeGrafter"/>
</dbReference>
<evidence type="ECO:0000259" key="9">
    <source>
        <dbReference type="Pfam" id="PF00294"/>
    </source>
</evidence>
<dbReference type="PROSITE" id="PS00583">
    <property type="entry name" value="PFKB_KINASES_1"/>
    <property type="match status" value="1"/>
</dbReference>
<keyword evidence="3 7" id="KW-0547">Nucleotide-binding</keyword>
<dbReference type="GO" id="GO:0005524">
    <property type="term" value="F:ATP binding"/>
    <property type="evidence" value="ECO:0007669"/>
    <property type="project" value="UniProtKB-UniRule"/>
</dbReference>
<evidence type="ECO:0000256" key="4">
    <source>
        <dbReference type="ARBA" id="ARBA00022777"/>
    </source>
</evidence>
<dbReference type="CDD" id="cd01164">
    <property type="entry name" value="FruK_PfkB_like"/>
    <property type="match status" value="1"/>
</dbReference>
<dbReference type="EMBL" id="LWBR01000009">
    <property type="protein sequence ID" value="KZN97489.1"/>
    <property type="molecule type" value="Genomic_DNA"/>
</dbReference>
<keyword evidence="11" id="KW-1185">Reference proteome</keyword>
<dbReference type="Pfam" id="PF00294">
    <property type="entry name" value="PfkB"/>
    <property type="match status" value="1"/>
</dbReference>
<dbReference type="GO" id="GO:2001059">
    <property type="term" value="P:D-tagatose 6-phosphate catabolic process"/>
    <property type="evidence" value="ECO:0007669"/>
    <property type="project" value="UniProtKB-UniPathway"/>
</dbReference>
<dbReference type="GO" id="GO:0009024">
    <property type="term" value="F:tagatose-6-phosphate kinase activity"/>
    <property type="evidence" value="ECO:0007669"/>
    <property type="project" value="UniProtKB-EC"/>
</dbReference>
<dbReference type="SUPFAM" id="SSF53613">
    <property type="entry name" value="Ribokinase-like"/>
    <property type="match status" value="1"/>
</dbReference>
<name>A0A165YVD0_9BACI</name>
<dbReference type="PANTHER" id="PTHR46566:SF1">
    <property type="entry name" value="1-PHOSPHOFRUCTOKINASE"/>
    <property type="match status" value="1"/>
</dbReference>
<evidence type="ECO:0000313" key="10">
    <source>
        <dbReference type="EMBL" id="KZN97489.1"/>
    </source>
</evidence>
<dbReference type="STRING" id="33936.AZI98_03550"/>
<evidence type="ECO:0000256" key="2">
    <source>
        <dbReference type="ARBA" id="ARBA00022679"/>
    </source>
</evidence>
<dbReference type="UniPathway" id="UPA00704">
    <property type="reaction ID" value="UER00715"/>
</dbReference>
<feature type="domain" description="Carbohydrate kinase PfkB" evidence="9">
    <location>
        <begin position="20"/>
        <end position="284"/>
    </location>
</feature>
<dbReference type="Proteomes" id="UP000076476">
    <property type="component" value="Unassembled WGS sequence"/>
</dbReference>
<comment type="catalytic activity">
    <reaction evidence="7">
        <text>D-tagatofuranose 6-phosphate + ATP = D-tagatofuranose 1,6-bisphosphate + ADP + H(+)</text>
        <dbReference type="Rhea" id="RHEA:12420"/>
        <dbReference type="ChEBI" id="CHEBI:15378"/>
        <dbReference type="ChEBI" id="CHEBI:30616"/>
        <dbReference type="ChEBI" id="CHEBI:58694"/>
        <dbReference type="ChEBI" id="CHEBI:58695"/>
        <dbReference type="ChEBI" id="CHEBI:456216"/>
        <dbReference type="EC" id="2.7.1.144"/>
    </reaction>
</comment>
<dbReference type="AlphaFoldDB" id="A0A165YVD0"/>
<proteinExistence type="inferred from homology"/>
<keyword evidence="7" id="KW-0423">Lactose metabolism</keyword>
<comment type="similarity">
    <text evidence="1">Belongs to the carbohydrate kinase pfkB family.</text>
</comment>
<sequence>MIYTVTLNPSIDYHVRINHLKIGELNRVEETLYFPGGKGINVSRVLKRLGIDSVVLGYAGGFTGDFLKNALISENIAIDFTEVEEPTRINIKLKGDQETEINGNGPAISKEKQEKLLLKISSLNKDDVLVLAGSLPPTVPENFYETIASICQEREIPFVVDTSGPSLKRLIPMRPFLIKPNHHELGELFHVNIETVEDAIKYGKKLQNEGARNVIVTMGGNGAVLINADHTVLAKVPKGNVKNTVGAGDSTVAGFLASYIQNHDAIKAFQHGVSAGSATAFSEDLCTKESVEQLLPNIRLEIYR</sequence>
<keyword evidence="2 7" id="KW-0808">Transferase</keyword>
<dbReference type="FunFam" id="3.40.1190.20:FF:000001">
    <property type="entry name" value="Phosphofructokinase"/>
    <property type="match status" value="1"/>
</dbReference>
<dbReference type="InterPro" id="IPR002173">
    <property type="entry name" value="Carboh/pur_kinase_PfkB_CS"/>
</dbReference>
<dbReference type="NCBIfam" id="TIGR03828">
    <property type="entry name" value="pfkB"/>
    <property type="match status" value="1"/>
</dbReference>
<comment type="similarity">
    <text evidence="7">Belongs to the carbohydrate kinase PfkB family. LacC subfamily.</text>
</comment>
<dbReference type="InterPro" id="IPR022463">
    <property type="entry name" value="1-PFruKinase"/>
</dbReference>
<protein>
    <recommendedName>
        <fullName evidence="7">Tagatose-6-phosphate kinase</fullName>
        <ecNumber evidence="7">2.7.1.144</ecNumber>
    </recommendedName>
</protein>
<dbReference type="InterPro" id="IPR029056">
    <property type="entry name" value="Ribokinase-like"/>
</dbReference>
<dbReference type="GO" id="GO:0044281">
    <property type="term" value="P:small molecule metabolic process"/>
    <property type="evidence" value="ECO:0007669"/>
    <property type="project" value="UniProtKB-ARBA"/>
</dbReference>
<evidence type="ECO:0000256" key="5">
    <source>
        <dbReference type="ARBA" id="ARBA00022840"/>
    </source>
</evidence>
<evidence type="ECO:0000256" key="7">
    <source>
        <dbReference type="PIRNR" id="PIRNR000535"/>
    </source>
</evidence>
<dbReference type="OrthoDB" id="9801219at2"/>
<gene>
    <name evidence="10" type="ORF">AZI98_03550</name>
</gene>
<evidence type="ECO:0000256" key="1">
    <source>
        <dbReference type="ARBA" id="ARBA00005380"/>
    </source>
</evidence>
<comment type="catalytic activity">
    <reaction evidence="6 8">
        <text>beta-D-fructose 1-phosphate + ATP = beta-D-fructose 1,6-bisphosphate + ADP + H(+)</text>
        <dbReference type="Rhea" id="RHEA:14213"/>
        <dbReference type="ChEBI" id="CHEBI:15378"/>
        <dbReference type="ChEBI" id="CHEBI:30616"/>
        <dbReference type="ChEBI" id="CHEBI:32966"/>
        <dbReference type="ChEBI" id="CHEBI:138881"/>
        <dbReference type="ChEBI" id="CHEBI:456216"/>
        <dbReference type="EC" id="2.7.1.56"/>
    </reaction>
</comment>
<dbReference type="GO" id="GO:0016052">
    <property type="term" value="P:carbohydrate catabolic process"/>
    <property type="evidence" value="ECO:0007669"/>
    <property type="project" value="UniProtKB-ARBA"/>
</dbReference>
<reference evidence="10 11" key="1">
    <citation type="submission" date="2016-04" db="EMBL/GenBank/DDBJ databases">
        <title>Draft genome sequence of Aeribacillus pallidus 8m3 from petroleum reservoir.</title>
        <authorList>
            <person name="Poltaraus A.B."/>
            <person name="Nazina T.N."/>
            <person name="Tourova T.P."/>
            <person name="Malakho S.M."/>
            <person name="Korshunova A.V."/>
            <person name="Sokolova D.S."/>
        </authorList>
    </citation>
    <scope>NUCLEOTIDE SEQUENCE [LARGE SCALE GENOMIC DNA]</scope>
    <source>
        <strain evidence="10 11">8m3</strain>
    </source>
</reference>
<keyword evidence="5 7" id="KW-0067">ATP-binding</keyword>
<dbReference type="RefSeq" id="WP_063386914.1">
    <property type="nucleotide sequence ID" value="NZ_LWBR01000009.1"/>
</dbReference>
<organism evidence="10 11">
    <name type="scientific">Aeribacillus pallidus</name>
    <dbReference type="NCBI Taxonomy" id="33936"/>
    <lineage>
        <taxon>Bacteria</taxon>
        <taxon>Bacillati</taxon>
        <taxon>Bacillota</taxon>
        <taxon>Bacilli</taxon>
        <taxon>Bacillales</taxon>
        <taxon>Bacillaceae</taxon>
        <taxon>Aeribacillus</taxon>
    </lineage>
</organism>